<protein>
    <submittedName>
        <fullName evidence="1">Uncharacterized protein</fullName>
    </submittedName>
</protein>
<reference evidence="1" key="2">
    <citation type="journal article" date="2015" name="Fish Shellfish Immunol.">
        <title>Early steps in the European eel (Anguilla anguilla)-Vibrio vulnificus interaction in the gills: Role of the RtxA13 toxin.</title>
        <authorList>
            <person name="Callol A."/>
            <person name="Pajuelo D."/>
            <person name="Ebbesson L."/>
            <person name="Teles M."/>
            <person name="MacKenzie S."/>
            <person name="Amaro C."/>
        </authorList>
    </citation>
    <scope>NUCLEOTIDE SEQUENCE</scope>
</reference>
<name>A0A0E9U4B0_ANGAN</name>
<dbReference type="AlphaFoldDB" id="A0A0E9U4B0"/>
<sequence>MSNSLRHHRTKSKNNNSWPFRTSWFDIPLCCRFKYFRI</sequence>
<reference evidence="1" key="1">
    <citation type="submission" date="2014-11" db="EMBL/GenBank/DDBJ databases">
        <authorList>
            <person name="Amaro Gonzalez C."/>
        </authorList>
    </citation>
    <scope>NUCLEOTIDE SEQUENCE</scope>
</reference>
<organism evidence="1">
    <name type="scientific">Anguilla anguilla</name>
    <name type="common">European freshwater eel</name>
    <name type="synonym">Muraena anguilla</name>
    <dbReference type="NCBI Taxonomy" id="7936"/>
    <lineage>
        <taxon>Eukaryota</taxon>
        <taxon>Metazoa</taxon>
        <taxon>Chordata</taxon>
        <taxon>Craniata</taxon>
        <taxon>Vertebrata</taxon>
        <taxon>Euteleostomi</taxon>
        <taxon>Actinopterygii</taxon>
        <taxon>Neopterygii</taxon>
        <taxon>Teleostei</taxon>
        <taxon>Anguilliformes</taxon>
        <taxon>Anguillidae</taxon>
        <taxon>Anguilla</taxon>
    </lineage>
</organism>
<proteinExistence type="predicted"/>
<dbReference type="EMBL" id="GBXM01048804">
    <property type="protein sequence ID" value="JAH59773.1"/>
    <property type="molecule type" value="Transcribed_RNA"/>
</dbReference>
<evidence type="ECO:0000313" key="1">
    <source>
        <dbReference type="EMBL" id="JAH59773.1"/>
    </source>
</evidence>
<accession>A0A0E9U4B0</accession>